<reference evidence="4 5" key="1">
    <citation type="submission" date="2015-01" db="EMBL/GenBank/DDBJ databases">
        <title>The Genome Sequence of Cladophialophora immunda CBS83496.</title>
        <authorList>
            <consortium name="The Broad Institute Genomics Platform"/>
            <person name="Cuomo C."/>
            <person name="de Hoog S."/>
            <person name="Gorbushina A."/>
            <person name="Stielow B."/>
            <person name="Teixiera M."/>
            <person name="Abouelleil A."/>
            <person name="Chapman S.B."/>
            <person name="Priest M."/>
            <person name="Young S.K."/>
            <person name="Wortman J."/>
            <person name="Nusbaum C."/>
            <person name="Birren B."/>
        </authorList>
    </citation>
    <scope>NUCLEOTIDE SEQUENCE [LARGE SCALE GENOMIC DNA]</scope>
    <source>
        <strain evidence="4 5">CBS 83496</strain>
    </source>
</reference>
<dbReference type="SUPFAM" id="SSF51735">
    <property type="entry name" value="NAD(P)-binding Rossmann-fold domains"/>
    <property type="match status" value="1"/>
</dbReference>
<name>A0A0D1ZZR7_9EURO</name>
<dbReference type="AlphaFoldDB" id="A0A0D1ZZR7"/>
<dbReference type="GO" id="GO:0016491">
    <property type="term" value="F:oxidoreductase activity"/>
    <property type="evidence" value="ECO:0007669"/>
    <property type="project" value="UniProtKB-KW"/>
</dbReference>
<dbReference type="EMBL" id="KN847040">
    <property type="protein sequence ID" value="KIW33651.1"/>
    <property type="molecule type" value="Genomic_DNA"/>
</dbReference>
<evidence type="ECO:0000259" key="3">
    <source>
        <dbReference type="Pfam" id="PF05368"/>
    </source>
</evidence>
<protein>
    <recommendedName>
        <fullName evidence="3">NmrA-like domain-containing protein</fullName>
    </recommendedName>
</protein>
<keyword evidence="2" id="KW-0560">Oxidoreductase</keyword>
<accession>A0A0D1ZZR7</accession>
<evidence type="ECO:0000256" key="1">
    <source>
        <dbReference type="ARBA" id="ARBA00022857"/>
    </source>
</evidence>
<dbReference type="Gene3D" id="3.40.50.720">
    <property type="entry name" value="NAD(P)-binding Rossmann-like Domain"/>
    <property type="match status" value="1"/>
</dbReference>
<dbReference type="RefSeq" id="XP_016253867.1">
    <property type="nucleotide sequence ID" value="XM_016386939.1"/>
</dbReference>
<evidence type="ECO:0000313" key="4">
    <source>
        <dbReference type="EMBL" id="KIW33651.1"/>
    </source>
</evidence>
<dbReference type="Pfam" id="PF05368">
    <property type="entry name" value="NmrA"/>
    <property type="match status" value="1"/>
</dbReference>
<feature type="domain" description="NmrA-like" evidence="3">
    <location>
        <begin position="10"/>
        <end position="263"/>
    </location>
</feature>
<dbReference type="STRING" id="569365.A0A0D1ZZR7"/>
<organism evidence="4 5">
    <name type="scientific">Cladophialophora immunda</name>
    <dbReference type="NCBI Taxonomy" id="569365"/>
    <lineage>
        <taxon>Eukaryota</taxon>
        <taxon>Fungi</taxon>
        <taxon>Dikarya</taxon>
        <taxon>Ascomycota</taxon>
        <taxon>Pezizomycotina</taxon>
        <taxon>Eurotiomycetes</taxon>
        <taxon>Chaetothyriomycetidae</taxon>
        <taxon>Chaetothyriales</taxon>
        <taxon>Herpotrichiellaceae</taxon>
        <taxon>Cladophialophora</taxon>
    </lineage>
</organism>
<gene>
    <name evidence="4" type="ORF">PV07_00485</name>
</gene>
<dbReference type="Proteomes" id="UP000054466">
    <property type="component" value="Unassembled WGS sequence"/>
</dbReference>
<dbReference type="GeneID" id="27339679"/>
<dbReference type="VEuPathDB" id="FungiDB:PV07_00485"/>
<dbReference type="PANTHER" id="PTHR47706">
    <property type="entry name" value="NMRA-LIKE FAMILY PROTEIN"/>
    <property type="match status" value="1"/>
</dbReference>
<dbReference type="InterPro" id="IPR036291">
    <property type="entry name" value="NAD(P)-bd_dom_sf"/>
</dbReference>
<keyword evidence="5" id="KW-1185">Reference proteome</keyword>
<dbReference type="OrthoDB" id="419598at2759"/>
<evidence type="ECO:0000256" key="2">
    <source>
        <dbReference type="ARBA" id="ARBA00023002"/>
    </source>
</evidence>
<proteinExistence type="predicted"/>
<dbReference type="HOGENOM" id="CLU_044876_2_0_1"/>
<dbReference type="PANTHER" id="PTHR47706:SF11">
    <property type="entry name" value="ISOFLAVONE REDUCTASE FAMILY PROTEIN (AFU_ORTHOLOGUE AFUA_1G12510)"/>
    <property type="match status" value="1"/>
</dbReference>
<dbReference type="InterPro" id="IPR008030">
    <property type="entry name" value="NmrA-like"/>
</dbReference>
<evidence type="ECO:0000313" key="5">
    <source>
        <dbReference type="Proteomes" id="UP000054466"/>
    </source>
</evidence>
<dbReference type="Gene3D" id="3.90.25.10">
    <property type="entry name" value="UDP-galactose 4-epimerase, domain 1"/>
    <property type="match status" value="1"/>
</dbReference>
<keyword evidence="1" id="KW-0521">NADP</keyword>
<dbReference type="InterPro" id="IPR051609">
    <property type="entry name" value="NmrA/Isoflavone_reductase-like"/>
</dbReference>
<sequence>MSSAASPACKKLLIFGATGLIGSRITREIVRNKSKFERIAVFTSQGTSESKASELQGLEKEGVDIIVGDITKSDDVVKAYQDIDTVISCVGRNVIEHQIELARLANDSPSVHRFFPSEYGTDIAHGPASAHEKPHQKKLLVRAALQTCDRLDYTYVVTGPYADGEPGLYFGANPVVKEAGTFDVKNKEAVLLGDGNLKVSFTTMKDVGKLVVLAALHPDASRNKALRVNSFTATDSEILKEFEKQTGGQPWKVSCTSLDTLKKLEKEAWDAGKPYATIFTLKRIWAEGGTLYDKRDNDLIEAENVMETLADAVAEAIRVQTS</sequence>